<dbReference type="Proteomes" id="UP000593561">
    <property type="component" value="Unassembled WGS sequence"/>
</dbReference>
<keyword evidence="17" id="KW-1185">Reference proteome</keyword>
<dbReference type="GO" id="GO:0006869">
    <property type="term" value="P:lipid transport"/>
    <property type="evidence" value="ECO:0007669"/>
    <property type="project" value="InterPro"/>
</dbReference>
<proteinExistence type="inferred from homology"/>
<evidence type="ECO:0000256" key="8">
    <source>
        <dbReference type="ARBA" id="ARBA00022833"/>
    </source>
</evidence>
<gene>
    <name evidence="16" type="ORF">Godav_029049</name>
</gene>
<evidence type="ECO:0000259" key="15">
    <source>
        <dbReference type="PROSITE" id="PS50089"/>
    </source>
</evidence>
<name>A0A7J8TDU5_GOSDV</name>
<dbReference type="PANTHER" id="PTHR46905:SF7">
    <property type="entry name" value="RING-H2 FINGER PROTEIN ATL78"/>
    <property type="match status" value="1"/>
</dbReference>
<dbReference type="PANTHER" id="PTHR46905">
    <property type="entry name" value="RING-H2 FINGER PROTEIN ATL78"/>
    <property type="match status" value="1"/>
</dbReference>
<keyword evidence="13" id="KW-0446">Lipid-binding</keyword>
<comment type="caution">
    <text evidence="16">The sequence shown here is derived from an EMBL/GenBank/DDBJ whole genome shotgun (WGS) entry which is preliminary data.</text>
</comment>
<accession>A0A7J8TDU5</accession>
<evidence type="ECO:0000256" key="3">
    <source>
        <dbReference type="ARBA" id="ARBA00009748"/>
    </source>
</evidence>
<keyword evidence="5" id="KW-0812">Transmembrane</keyword>
<dbReference type="SMART" id="SM01197">
    <property type="entry name" value="FANCL_C"/>
    <property type="match status" value="1"/>
</dbReference>
<protein>
    <recommendedName>
        <fullName evidence="13">Non-specific lipid-transfer protein</fullName>
    </recommendedName>
</protein>
<evidence type="ECO:0000256" key="4">
    <source>
        <dbReference type="ARBA" id="ARBA00022679"/>
    </source>
</evidence>
<sequence length="287" mass="30739">MGRSGKAKVGLVMLLLTVSMLLPRHRVGAAITCEQVTYLLIPCISYGVFGGTVAPSCCTGIKTLDAAAKTTEDRRKKCNCIKEGAAKIPGLNYDRVNEIPAKCGTTCPYKGELIRLNLPLPLQACYVEFLLPIYNLSLNEDDDSFSPSEGSVVDLVCPSVAALLCALVCALGLNSAIRYVVRCGYSFGLWTSEQIPALDELPSTSTGPIKSALSQIPATAYESGQNLTVTDCSICLGEFAEGEKVRLVPKCSHVFHAMCIDTWLLSNSSCPLCRQALIYIVQDAGIS</sequence>
<keyword evidence="10" id="KW-0472">Membrane</keyword>
<reference evidence="16 17" key="1">
    <citation type="journal article" date="2019" name="Genome Biol. Evol.">
        <title>Insights into the evolution of the New World diploid cottons (Gossypium, subgenus Houzingenia) based on genome sequencing.</title>
        <authorList>
            <person name="Grover C.E."/>
            <person name="Arick M.A. 2nd"/>
            <person name="Thrash A."/>
            <person name="Conover J.L."/>
            <person name="Sanders W.S."/>
            <person name="Peterson D.G."/>
            <person name="Frelichowski J.E."/>
            <person name="Scheffler J.A."/>
            <person name="Scheffler B.E."/>
            <person name="Wendel J.F."/>
        </authorList>
    </citation>
    <scope>NUCLEOTIDE SEQUENCE [LARGE SCALE GENOMIC DNA]</scope>
    <source>
        <strain evidence="16">27</strain>
        <tissue evidence="16">Leaf</tissue>
    </source>
</reference>
<dbReference type="EMBL" id="JABFAC010245295">
    <property type="protein sequence ID" value="MBA0636323.1"/>
    <property type="molecule type" value="Genomic_DNA"/>
</dbReference>
<dbReference type="CDD" id="cd16461">
    <property type="entry name" value="RING-H2_EL5-like"/>
    <property type="match status" value="1"/>
</dbReference>
<dbReference type="Pfam" id="PF00234">
    <property type="entry name" value="Tryp_alpha_amyl"/>
    <property type="match status" value="1"/>
</dbReference>
<keyword evidence="8" id="KW-0862">Zinc</keyword>
<comment type="function">
    <text evidence="13">Plant non-specific lipid-transfer proteins transfer phospholipids as well as galactolipids across membranes. May play a role in wax or cutin deposition in the cell walls of expanding epidermal cells and certain secretory tissues.</text>
</comment>
<dbReference type="GO" id="GO:0008289">
    <property type="term" value="F:lipid binding"/>
    <property type="evidence" value="ECO:0007669"/>
    <property type="project" value="UniProtKB-KW"/>
</dbReference>
<keyword evidence="4" id="KW-0808">Transferase</keyword>
<feature type="signal peptide" evidence="14">
    <location>
        <begin position="1"/>
        <end position="29"/>
    </location>
</feature>
<dbReference type="SUPFAM" id="SSF57850">
    <property type="entry name" value="RING/U-box"/>
    <property type="match status" value="1"/>
</dbReference>
<evidence type="ECO:0000256" key="7">
    <source>
        <dbReference type="ARBA" id="ARBA00022786"/>
    </source>
</evidence>
<dbReference type="GO" id="GO:0016567">
    <property type="term" value="P:protein ubiquitination"/>
    <property type="evidence" value="ECO:0007669"/>
    <property type="project" value="InterPro"/>
</dbReference>
<feature type="domain" description="RING-type" evidence="15">
    <location>
        <begin position="232"/>
        <end position="274"/>
    </location>
</feature>
<evidence type="ECO:0000256" key="10">
    <source>
        <dbReference type="ARBA" id="ARBA00023136"/>
    </source>
</evidence>
<comment type="subcellular location">
    <subcellularLocation>
        <location evidence="2">Membrane</location>
        <topology evidence="2">Single-pass membrane protein</topology>
    </subcellularLocation>
</comment>
<dbReference type="GO" id="GO:0008270">
    <property type="term" value="F:zinc ion binding"/>
    <property type="evidence" value="ECO:0007669"/>
    <property type="project" value="UniProtKB-KW"/>
</dbReference>
<evidence type="ECO:0000313" key="16">
    <source>
        <dbReference type="EMBL" id="MBA0636323.1"/>
    </source>
</evidence>
<dbReference type="InterPro" id="IPR013083">
    <property type="entry name" value="Znf_RING/FYVE/PHD"/>
</dbReference>
<keyword evidence="12" id="KW-0863">Zinc-finger</keyword>
<comment type="catalytic activity">
    <reaction evidence="1">
        <text>S-ubiquitinyl-[E2 ubiquitin-conjugating enzyme]-L-cysteine + [acceptor protein]-L-lysine = [E2 ubiquitin-conjugating enzyme]-L-cysteine + N(6)-ubiquitinyl-[acceptor protein]-L-lysine.</text>
        <dbReference type="EC" id="2.3.2.27"/>
    </reaction>
</comment>
<evidence type="ECO:0000256" key="5">
    <source>
        <dbReference type="ARBA" id="ARBA00022692"/>
    </source>
</evidence>
<dbReference type="CDD" id="cd01960">
    <property type="entry name" value="nsLTP1"/>
    <property type="match status" value="1"/>
</dbReference>
<comment type="similarity">
    <text evidence="11">Belongs to the RING-type zinc finger family. ATL subfamily.</text>
</comment>
<dbReference type="InterPro" id="IPR000528">
    <property type="entry name" value="Plant_nsLTP"/>
</dbReference>
<evidence type="ECO:0000313" key="17">
    <source>
        <dbReference type="Proteomes" id="UP000593561"/>
    </source>
</evidence>
<keyword evidence="9" id="KW-1133">Transmembrane helix</keyword>
<dbReference type="GO" id="GO:0016020">
    <property type="term" value="C:membrane"/>
    <property type="evidence" value="ECO:0007669"/>
    <property type="project" value="UniProtKB-SubCell"/>
</dbReference>
<dbReference type="PRINTS" id="PR00382">
    <property type="entry name" value="LIPIDTRNSFER"/>
</dbReference>
<evidence type="ECO:0000256" key="1">
    <source>
        <dbReference type="ARBA" id="ARBA00000900"/>
    </source>
</evidence>
<evidence type="ECO:0000256" key="14">
    <source>
        <dbReference type="SAM" id="SignalP"/>
    </source>
</evidence>
<evidence type="ECO:0000256" key="9">
    <source>
        <dbReference type="ARBA" id="ARBA00022989"/>
    </source>
</evidence>
<comment type="similarity">
    <text evidence="3 13">Belongs to the plant LTP family.</text>
</comment>
<evidence type="ECO:0000256" key="13">
    <source>
        <dbReference type="RuleBase" id="RU000628"/>
    </source>
</evidence>
<dbReference type="GO" id="GO:0061630">
    <property type="term" value="F:ubiquitin protein ligase activity"/>
    <property type="evidence" value="ECO:0007669"/>
    <property type="project" value="UniProtKB-EC"/>
</dbReference>
<dbReference type="Gene3D" id="3.30.40.10">
    <property type="entry name" value="Zinc/RING finger domain, C3HC4 (zinc finger)"/>
    <property type="match status" value="1"/>
</dbReference>
<dbReference type="Pfam" id="PF13639">
    <property type="entry name" value="zf-RING_2"/>
    <property type="match status" value="1"/>
</dbReference>
<keyword evidence="13" id="KW-0813">Transport</keyword>
<evidence type="ECO:0000256" key="2">
    <source>
        <dbReference type="ARBA" id="ARBA00004167"/>
    </source>
</evidence>
<dbReference type="InterPro" id="IPR036312">
    <property type="entry name" value="Bifun_inhib/LTP/seed_sf"/>
</dbReference>
<dbReference type="SUPFAM" id="SSF47699">
    <property type="entry name" value="Bifunctional inhibitor/lipid-transfer protein/seed storage 2S albumin"/>
    <property type="match status" value="1"/>
</dbReference>
<dbReference type="InterPro" id="IPR001841">
    <property type="entry name" value="Znf_RING"/>
</dbReference>
<dbReference type="AlphaFoldDB" id="A0A7J8TDU5"/>
<dbReference type="SMART" id="SM00499">
    <property type="entry name" value="AAI"/>
    <property type="match status" value="1"/>
</dbReference>
<dbReference type="Gene3D" id="1.10.110.10">
    <property type="entry name" value="Plant lipid-transfer and hydrophobic proteins"/>
    <property type="match status" value="1"/>
</dbReference>
<dbReference type="InterPro" id="IPR016140">
    <property type="entry name" value="Bifunc_inhib/LTP/seed_store"/>
</dbReference>
<organism evidence="16 17">
    <name type="scientific">Gossypium davidsonii</name>
    <name type="common">Davidson's cotton</name>
    <name type="synonym">Gossypium klotzschianum subsp. davidsonii</name>
    <dbReference type="NCBI Taxonomy" id="34287"/>
    <lineage>
        <taxon>Eukaryota</taxon>
        <taxon>Viridiplantae</taxon>
        <taxon>Streptophyta</taxon>
        <taxon>Embryophyta</taxon>
        <taxon>Tracheophyta</taxon>
        <taxon>Spermatophyta</taxon>
        <taxon>Magnoliopsida</taxon>
        <taxon>eudicotyledons</taxon>
        <taxon>Gunneridae</taxon>
        <taxon>Pentapetalae</taxon>
        <taxon>rosids</taxon>
        <taxon>malvids</taxon>
        <taxon>Malvales</taxon>
        <taxon>Malvaceae</taxon>
        <taxon>Malvoideae</taxon>
        <taxon>Gossypium</taxon>
    </lineage>
</organism>
<dbReference type="SMART" id="SM00184">
    <property type="entry name" value="RING"/>
    <property type="match status" value="1"/>
</dbReference>
<keyword evidence="6" id="KW-0479">Metal-binding</keyword>
<keyword evidence="14" id="KW-0732">Signal</keyword>
<keyword evidence="7" id="KW-0833">Ubl conjugation pathway</keyword>
<evidence type="ECO:0000256" key="6">
    <source>
        <dbReference type="ARBA" id="ARBA00022723"/>
    </source>
</evidence>
<dbReference type="InterPro" id="IPR044602">
    <property type="entry name" value="ATL10/ATL72-79-like"/>
</dbReference>
<dbReference type="PROSITE" id="PS50089">
    <property type="entry name" value="ZF_RING_2"/>
    <property type="match status" value="1"/>
</dbReference>
<evidence type="ECO:0000256" key="12">
    <source>
        <dbReference type="PROSITE-ProRule" id="PRU00175"/>
    </source>
</evidence>
<evidence type="ECO:0000256" key="11">
    <source>
        <dbReference type="ARBA" id="ARBA00024209"/>
    </source>
</evidence>
<feature type="chain" id="PRO_5029846114" description="Non-specific lipid-transfer protein" evidence="14">
    <location>
        <begin position="30"/>
        <end position="287"/>
    </location>
</feature>